<dbReference type="AlphaFoldDB" id="A0AA88WH11"/>
<comment type="caution">
    <text evidence="3">The sequence shown here is derived from an EMBL/GenBank/DDBJ whole genome shotgun (WGS) entry which is preliminary data.</text>
</comment>
<protein>
    <submittedName>
        <fullName evidence="3">Uncharacterized protein</fullName>
    </submittedName>
</protein>
<gene>
    <name evidence="3" type="ORF">RJ639_044571</name>
</gene>
<evidence type="ECO:0000256" key="1">
    <source>
        <dbReference type="SAM" id="Coils"/>
    </source>
</evidence>
<feature type="compositionally biased region" description="Low complexity" evidence="2">
    <location>
        <begin position="50"/>
        <end position="70"/>
    </location>
</feature>
<sequence length="182" mass="19389">MPAICLMIFAMDPILSYVSRAAPYTRLASRPRAHPSQRPVPSSTVPPRPSNTRPCVLTSSSSLAPMRPSSTVPARPIAVPAQAKSQSGKSSATHGSLCAIKGYRVSGGIRAAVAQGTVASAKKILWDSLLRKTMANTKERIDALEAQIRDMIKSDPDAPGILKQFSLRLDALEVNLEATDNA</sequence>
<proteinExistence type="predicted"/>
<keyword evidence="1" id="KW-0175">Coiled coil</keyword>
<accession>A0AA88WH11</accession>
<feature type="coiled-coil region" evidence="1">
    <location>
        <begin position="134"/>
        <end position="182"/>
    </location>
</feature>
<evidence type="ECO:0000313" key="4">
    <source>
        <dbReference type="Proteomes" id="UP001188597"/>
    </source>
</evidence>
<feature type="region of interest" description="Disordered" evidence="2">
    <location>
        <begin position="28"/>
        <end position="72"/>
    </location>
</feature>
<keyword evidence="4" id="KW-1185">Reference proteome</keyword>
<reference evidence="3" key="1">
    <citation type="submission" date="2022-12" db="EMBL/GenBank/DDBJ databases">
        <title>Draft genome assemblies for two species of Escallonia (Escalloniales).</title>
        <authorList>
            <person name="Chanderbali A."/>
            <person name="Dervinis C."/>
            <person name="Anghel I."/>
            <person name="Soltis D."/>
            <person name="Soltis P."/>
            <person name="Zapata F."/>
        </authorList>
    </citation>
    <scope>NUCLEOTIDE SEQUENCE</scope>
    <source>
        <strain evidence="3">UCBG64.0493</strain>
        <tissue evidence="3">Leaf</tissue>
    </source>
</reference>
<name>A0AA88WH11_9ASTE</name>
<evidence type="ECO:0000313" key="3">
    <source>
        <dbReference type="EMBL" id="KAK3025223.1"/>
    </source>
</evidence>
<dbReference type="Proteomes" id="UP001188597">
    <property type="component" value="Unassembled WGS sequence"/>
</dbReference>
<evidence type="ECO:0000256" key="2">
    <source>
        <dbReference type="SAM" id="MobiDB-lite"/>
    </source>
</evidence>
<dbReference type="EMBL" id="JAVXUP010000559">
    <property type="protein sequence ID" value="KAK3025223.1"/>
    <property type="molecule type" value="Genomic_DNA"/>
</dbReference>
<organism evidence="3 4">
    <name type="scientific">Escallonia herrerae</name>
    <dbReference type="NCBI Taxonomy" id="1293975"/>
    <lineage>
        <taxon>Eukaryota</taxon>
        <taxon>Viridiplantae</taxon>
        <taxon>Streptophyta</taxon>
        <taxon>Embryophyta</taxon>
        <taxon>Tracheophyta</taxon>
        <taxon>Spermatophyta</taxon>
        <taxon>Magnoliopsida</taxon>
        <taxon>eudicotyledons</taxon>
        <taxon>Gunneridae</taxon>
        <taxon>Pentapetalae</taxon>
        <taxon>asterids</taxon>
        <taxon>campanulids</taxon>
        <taxon>Escalloniales</taxon>
        <taxon>Escalloniaceae</taxon>
        <taxon>Escallonia</taxon>
    </lineage>
</organism>